<protein>
    <submittedName>
        <fullName evidence="1">Uncharacterized protein</fullName>
    </submittedName>
</protein>
<sequence length="124" mass="14031">MTNKLIAYEEAWRSGDVEARLDLIEDELTRSCARVADLTGTRRSRFVAETKEELRAVWSLPSAGKVVELEQVHHVVSTFYVFAAYKLVLIVDGEKVIRETALLLPIGPNRKFIGELSYSFESTL</sequence>
<keyword evidence="2" id="KW-1185">Reference proteome</keyword>
<accession>A0A1G9AAM6</accession>
<organism evidence="1 2">
    <name type="scientific">Pseudomonas indica</name>
    <dbReference type="NCBI Taxonomy" id="137658"/>
    <lineage>
        <taxon>Bacteria</taxon>
        <taxon>Pseudomonadati</taxon>
        <taxon>Pseudomonadota</taxon>
        <taxon>Gammaproteobacteria</taxon>
        <taxon>Pseudomonadales</taxon>
        <taxon>Pseudomonadaceae</taxon>
        <taxon>Pseudomonas</taxon>
    </lineage>
</organism>
<gene>
    <name evidence="1" type="ORF">SAMN05216186_105150</name>
</gene>
<dbReference type="Proteomes" id="UP000198706">
    <property type="component" value="Unassembled WGS sequence"/>
</dbReference>
<name>A0A1G9AAM6_9PSED</name>
<proteinExistence type="predicted"/>
<reference evidence="1 2" key="1">
    <citation type="submission" date="2016-10" db="EMBL/GenBank/DDBJ databases">
        <authorList>
            <person name="de Groot N.N."/>
        </authorList>
    </citation>
    <scope>NUCLEOTIDE SEQUENCE [LARGE SCALE GENOMIC DNA]</scope>
    <source>
        <strain evidence="1 2">JCM 21544</strain>
    </source>
</reference>
<evidence type="ECO:0000313" key="1">
    <source>
        <dbReference type="EMBL" id="SDK24409.1"/>
    </source>
</evidence>
<evidence type="ECO:0000313" key="2">
    <source>
        <dbReference type="Proteomes" id="UP000198706"/>
    </source>
</evidence>
<dbReference type="EMBL" id="FNFD01000005">
    <property type="protein sequence ID" value="SDK24409.1"/>
    <property type="molecule type" value="Genomic_DNA"/>
</dbReference>
<dbReference type="AlphaFoldDB" id="A0A1G9AAM6"/>